<feature type="compositionally biased region" description="Low complexity" evidence="1">
    <location>
        <begin position="33"/>
        <end position="51"/>
    </location>
</feature>
<dbReference type="Pfam" id="PF16655">
    <property type="entry name" value="PhoD_N"/>
    <property type="match status" value="1"/>
</dbReference>
<dbReference type="InterPro" id="IPR052900">
    <property type="entry name" value="Phospholipid_Metab_Enz"/>
</dbReference>
<gene>
    <name evidence="4" type="ORF">SAMN04488535_1118</name>
</gene>
<feature type="domain" description="Phospholipase D N-terminal" evidence="3">
    <location>
        <begin position="67"/>
        <end position="163"/>
    </location>
</feature>
<protein>
    <submittedName>
        <fullName evidence="4">Alkaline phosphatase D</fullName>
    </submittedName>
</protein>
<dbReference type="RefSeq" id="WP_092149830.1">
    <property type="nucleotide sequence ID" value="NZ_LT629700.1"/>
</dbReference>
<dbReference type="PANTHER" id="PTHR43606">
    <property type="entry name" value="PHOSPHATASE, PUTATIVE (AFU_ORTHOLOGUE AFUA_6G08710)-RELATED"/>
    <property type="match status" value="1"/>
</dbReference>
<evidence type="ECO:0000313" key="5">
    <source>
        <dbReference type="Proteomes" id="UP000199350"/>
    </source>
</evidence>
<dbReference type="CDD" id="cd07389">
    <property type="entry name" value="MPP_PhoD"/>
    <property type="match status" value="1"/>
</dbReference>
<dbReference type="InterPro" id="IPR006311">
    <property type="entry name" value="TAT_signal"/>
</dbReference>
<feature type="region of interest" description="Disordered" evidence="1">
    <location>
        <begin position="33"/>
        <end position="55"/>
    </location>
</feature>
<evidence type="ECO:0000256" key="1">
    <source>
        <dbReference type="SAM" id="MobiDB-lite"/>
    </source>
</evidence>
<dbReference type="InterPro" id="IPR018946">
    <property type="entry name" value="PhoD-like_MPP"/>
</dbReference>
<dbReference type="AlphaFoldDB" id="A0A1G9NPG9"/>
<keyword evidence="5" id="KW-1185">Reference proteome</keyword>
<sequence length="570" mass="61969">MSDTPDHALPRRSFIVGTGVAAATAAIAPRASAQLSSQLSSTSSGSSLTGGRVLPGAPESQYSHFMHGVASGDPTPTSVILWTRVTVSPEATPGSGIGADAPVGWEVTTSPEFTTVVRSGTVTAQAASDHTVHVDPNGLQPGTVYFYRFSYNGVFSPVGRTQTAPAYDAAVDEVTFALASCANWEAGYFAAYRDMAERAERGEFDAVVFLGDYIYEYPTGEYAGKSGVSRQHSPQNETITLTDYRVRHGRYKQDLQLQRAHAAAPWIVIWDDHETANNSWREGAENHTDGTEGSWLDRRNAGQQAYFEWLPVRATRPSEGGHIYRSLQFGSLVNLTMMDLRTYRDAEPSRLSGSSDGREMLGSEQFDWLASVVRNSTTTWNVMGNSVMIAPLTLGSLAPTSSEARLVNQLIEDFSTLVSGIPLNPDQWDGYAWARNRLFDELAADDANVLFLTGDIHTEWANSIVHNGEEIGCEIVTSSISAANVGDSVSTYTHVYYPENNPVSLLAEDLIRSLNPAVKHVDFDAHGYAVARIRPAEVGMEFYRVGDYENPDSAVGLALSRVWRPGAGYV</sequence>
<dbReference type="Proteomes" id="UP000199350">
    <property type="component" value="Chromosome I"/>
</dbReference>
<dbReference type="EMBL" id="LT629700">
    <property type="protein sequence ID" value="SDL88478.1"/>
    <property type="molecule type" value="Genomic_DNA"/>
</dbReference>
<dbReference type="InterPro" id="IPR038607">
    <property type="entry name" value="PhoD-like_sf"/>
</dbReference>
<dbReference type="InterPro" id="IPR029052">
    <property type="entry name" value="Metallo-depent_PP-like"/>
</dbReference>
<evidence type="ECO:0000259" key="3">
    <source>
        <dbReference type="Pfam" id="PF16655"/>
    </source>
</evidence>
<evidence type="ECO:0000313" key="4">
    <source>
        <dbReference type="EMBL" id="SDL88478.1"/>
    </source>
</evidence>
<evidence type="ECO:0000259" key="2">
    <source>
        <dbReference type="Pfam" id="PF09423"/>
    </source>
</evidence>
<accession>A0A1G9NPG9</accession>
<dbReference type="PANTHER" id="PTHR43606:SF2">
    <property type="entry name" value="ALKALINE PHOSPHATASE FAMILY PROTEIN (AFU_ORTHOLOGUE AFUA_5G03860)"/>
    <property type="match status" value="1"/>
</dbReference>
<reference evidence="5" key="1">
    <citation type="submission" date="2016-10" db="EMBL/GenBank/DDBJ databases">
        <authorList>
            <person name="Varghese N."/>
            <person name="Submissions S."/>
        </authorList>
    </citation>
    <scope>NUCLEOTIDE SEQUENCE [LARGE SCALE GENOMIC DNA]</scope>
    <source>
        <strain evidence="5">DSM 20632</strain>
    </source>
</reference>
<dbReference type="Pfam" id="PF09423">
    <property type="entry name" value="PhoD"/>
    <property type="match status" value="1"/>
</dbReference>
<dbReference type="Gene3D" id="2.60.40.380">
    <property type="entry name" value="Purple acid phosphatase-like, N-terminal"/>
    <property type="match status" value="1"/>
</dbReference>
<feature type="domain" description="PhoD-like phosphatase metallophosphatase" evidence="2">
    <location>
        <begin position="176"/>
        <end position="541"/>
    </location>
</feature>
<dbReference type="InterPro" id="IPR032093">
    <property type="entry name" value="PhoD_N"/>
</dbReference>
<organism evidence="4 5">
    <name type="scientific">Corynebacterium mycetoides</name>
    <dbReference type="NCBI Taxonomy" id="38302"/>
    <lineage>
        <taxon>Bacteria</taxon>
        <taxon>Bacillati</taxon>
        <taxon>Actinomycetota</taxon>
        <taxon>Actinomycetes</taxon>
        <taxon>Mycobacteriales</taxon>
        <taxon>Corynebacteriaceae</taxon>
        <taxon>Corynebacterium</taxon>
    </lineage>
</organism>
<dbReference type="STRING" id="38302.SAMN04488535_1118"/>
<dbReference type="SUPFAM" id="SSF56300">
    <property type="entry name" value="Metallo-dependent phosphatases"/>
    <property type="match status" value="1"/>
</dbReference>
<dbReference type="OrthoDB" id="3497025at2"/>
<proteinExistence type="predicted"/>
<name>A0A1G9NPG9_9CORY</name>
<dbReference type="Gene3D" id="3.60.21.70">
    <property type="entry name" value="PhoD-like phosphatase"/>
    <property type="match status" value="1"/>
</dbReference>
<dbReference type="PROSITE" id="PS51318">
    <property type="entry name" value="TAT"/>
    <property type="match status" value="1"/>
</dbReference>